<dbReference type="eggNOG" id="COG1657">
    <property type="taxonomic scope" value="Bacteria"/>
</dbReference>
<proteinExistence type="predicted"/>
<dbReference type="KEGG" id="caci:CLOAM1418"/>
<keyword evidence="3" id="KW-1185">Reference proteome</keyword>
<dbReference type="RefSeq" id="WP_015425128.1">
    <property type="nucleotide sequence ID" value="NC_020449.1"/>
</dbReference>
<evidence type="ECO:0000259" key="1">
    <source>
        <dbReference type="Pfam" id="PF13709"/>
    </source>
</evidence>
<dbReference type="STRING" id="459349.CLOAM1418"/>
<protein>
    <recommendedName>
        <fullName evidence="1">DUF4159 domain-containing protein</fullName>
    </recommendedName>
</protein>
<dbReference type="Gene3D" id="3.40.50.12140">
    <property type="entry name" value="Domain of unknown function DUF4159"/>
    <property type="match status" value="1"/>
</dbReference>
<dbReference type="Pfam" id="PF13709">
    <property type="entry name" value="DUF4159"/>
    <property type="match status" value="1"/>
</dbReference>
<name>B0VJU3_CLOAI</name>
<sequence length="223" mass="25761">MKRSLIFFCLLLCLPFLAVVIDNPVKIGFARLQYDGGGDWYNDPEVLPNLAKYANLVMGASFPIDQSVVRASDPKLFDYPFLYLTGHGNIRFTDKEVENLRTWMLRGGFLYADDDYGMDESFRREIKRIFPERELVELDPSFPLFYAFFDFSSGLPKIHLHDGKPPQAFGIFGDNGRLMCLYTYETNISDGWADPETHNDPPEIREKALKFGVNILYYVMHKQ</sequence>
<evidence type="ECO:0000313" key="3">
    <source>
        <dbReference type="Proteomes" id="UP000002019"/>
    </source>
</evidence>
<dbReference type="EMBL" id="CU466930">
    <property type="protein sequence ID" value="CAO81270.1"/>
    <property type="molecule type" value="Genomic_DNA"/>
</dbReference>
<gene>
    <name evidence="2" type="ordered locus">CLOAM1418</name>
</gene>
<reference evidence="2 3" key="1">
    <citation type="journal article" date="2008" name="J. Bacteriol.">
        <title>'Candidatus Cloacamonas acidaminovorans': genome sequence reconstruction provides a first glimpse of a new bacterial division.</title>
        <authorList>
            <person name="Pelletier E."/>
            <person name="Kreimeyer A."/>
            <person name="Bocs S."/>
            <person name="Rouy Z."/>
            <person name="Gyapay G."/>
            <person name="Chouari R."/>
            <person name="Riviere D."/>
            <person name="Ganesan A."/>
            <person name="Daegelen P."/>
            <person name="Sghir A."/>
            <person name="Cohen G.N."/>
            <person name="Medigue C."/>
            <person name="Weissenbach J."/>
            <person name="Le Paslier D."/>
        </authorList>
    </citation>
    <scope>NUCLEOTIDE SEQUENCE [LARGE SCALE GENOMIC DNA]</scope>
    <source>
        <strain evidence="3">Evry</strain>
    </source>
</reference>
<dbReference type="HOGENOM" id="CLU_058818_1_0_0"/>
<feature type="domain" description="DUF4159" evidence="1">
    <location>
        <begin position="29"/>
        <end position="220"/>
    </location>
</feature>
<dbReference type="InterPro" id="IPR025297">
    <property type="entry name" value="DUF4159"/>
</dbReference>
<organism evidence="2 3">
    <name type="scientific">Cloacimonas acidaminovorans (strain Evry)</name>
    <dbReference type="NCBI Taxonomy" id="459349"/>
    <lineage>
        <taxon>Bacteria</taxon>
        <taxon>Pseudomonadati</taxon>
        <taxon>Candidatus Cloacimonadota</taxon>
        <taxon>Candidatus Cloacimonadia</taxon>
        <taxon>Candidatus Cloacimonadales</taxon>
        <taxon>Candidatus Cloacimonadaceae</taxon>
        <taxon>Candidatus Cloacimonas</taxon>
    </lineage>
</organism>
<dbReference type="Proteomes" id="UP000002019">
    <property type="component" value="Chromosome"/>
</dbReference>
<dbReference type="AlphaFoldDB" id="B0VJU3"/>
<accession>B0VJU3</accession>
<evidence type="ECO:0000313" key="2">
    <source>
        <dbReference type="EMBL" id="CAO81270.1"/>
    </source>
</evidence>